<dbReference type="EMBL" id="JWJD01000001">
    <property type="protein sequence ID" value="KIH77589.1"/>
    <property type="molecule type" value="Genomic_DNA"/>
</dbReference>
<dbReference type="PANTHER" id="PTHR35810:SF1">
    <property type="entry name" value="CYTOPLASMIC PROTEIN"/>
    <property type="match status" value="1"/>
</dbReference>
<dbReference type="AlphaFoldDB" id="A0A0C2DVX0"/>
<accession>A0A0C2DVX0</accession>
<proteinExistence type="predicted"/>
<sequence>MSQNQESVGEFILYSTEDGKTRVECRFENETIWLSQALMAELYDRSKKTISEHLQNLFDEGELDSDSVVRNFRTTASVGKGYDVQHYNLEAILAVGYGAPEQVCVD</sequence>
<reference evidence="1 2" key="1">
    <citation type="submission" date="2014-12" db="EMBL/GenBank/DDBJ databases">
        <title>Genomes of Geoalkalibacter ferrihydriticus and Geoalkalibacter subterraneus, two haloalkaliphilic metal-reducing members of the Geobacteraceae.</title>
        <authorList>
            <person name="Badalamenti J.P."/>
            <person name="Torres C.I."/>
            <person name="Krajmalnik-Brown R."/>
            <person name="Bond D.R."/>
        </authorList>
    </citation>
    <scope>NUCLEOTIDE SEQUENCE [LARGE SCALE GENOMIC DNA]</scope>
    <source>
        <strain evidence="1 2">DSM 17813</strain>
    </source>
</reference>
<dbReference type="Proteomes" id="UP000035068">
    <property type="component" value="Unassembled WGS sequence"/>
</dbReference>
<organism evidence="1 2">
    <name type="scientific">Geoalkalibacter ferrihydriticus DSM 17813</name>
    <dbReference type="NCBI Taxonomy" id="1121915"/>
    <lineage>
        <taxon>Bacteria</taxon>
        <taxon>Pseudomonadati</taxon>
        <taxon>Thermodesulfobacteriota</taxon>
        <taxon>Desulfuromonadia</taxon>
        <taxon>Desulfuromonadales</taxon>
        <taxon>Geoalkalibacteraceae</taxon>
        <taxon>Geoalkalibacter</taxon>
    </lineage>
</organism>
<comment type="caution">
    <text evidence="1">The sequence shown here is derived from an EMBL/GenBank/DDBJ whole genome shotgun (WGS) entry which is preliminary data.</text>
</comment>
<protein>
    <submittedName>
        <fullName evidence="1">Uncharacterized protein</fullName>
    </submittedName>
</protein>
<dbReference type="RefSeq" id="WP_040095772.1">
    <property type="nucleotide sequence ID" value="NZ_JWJD01000001.1"/>
</dbReference>
<evidence type="ECO:0000313" key="1">
    <source>
        <dbReference type="EMBL" id="KIH77589.1"/>
    </source>
</evidence>
<keyword evidence="2" id="KW-1185">Reference proteome</keyword>
<evidence type="ECO:0000313" key="2">
    <source>
        <dbReference type="Proteomes" id="UP000035068"/>
    </source>
</evidence>
<gene>
    <name evidence="1" type="ORF">GFER_02590</name>
</gene>
<dbReference type="PANTHER" id="PTHR35810">
    <property type="entry name" value="CYTOPLASMIC PROTEIN-RELATED"/>
    <property type="match status" value="1"/>
</dbReference>
<name>A0A0C2DVX0_9BACT</name>